<protein>
    <submittedName>
        <fullName evidence="1">Lysophospholipase</fullName>
    </submittedName>
</protein>
<dbReference type="AlphaFoldDB" id="A0AAJ1R813"/>
<sequence>MTNFPLTIESNAFLGGWIEDLPSKQIISTNLGAEIYLKSHRCSKLLFNWPSHVLGKQPSRILFSIDGGPFISQSLDSDYFQLDLDAACDHLIRIMTQAITFVRAESWSLAEIFTLKGIQYDGSLVGAVPDRAELVFIGDSIINGQKTLAGVVDGSAHRPDKSWDFLISEKLQLNNDRIAYGGSGLTQRAKICPPTAIDFIWYAALNLPRPIDHQAKIAAVIVNLGSNDAAASEQEFTFSLKVLLRELTKRFHDSKIIFVEPFNGNFAAVFRKVIPNNDRVTLISNHDWHFQRTDAVHLSVAGHEQAAKVLLPLIEDCLHA</sequence>
<name>A0AAJ1R813_9LACO</name>
<accession>A0AAJ1R813</accession>
<reference evidence="2 3" key="1">
    <citation type="journal article" date="2019" name="Syst. Appl. Microbiol.">
        <title>Oenococcus sicerae sp. nov., isolated from French cider.</title>
        <authorList>
            <person name="Cousin F.J."/>
            <person name="Le Guellec R."/>
            <person name="Chagnot C."/>
            <person name="Goux D."/>
            <person name="Dalmasso M."/>
            <person name="Laplace J.M."/>
            <person name="Cretenet M."/>
        </authorList>
    </citation>
    <scope>NUCLEOTIDE SEQUENCE [LARGE SCALE GENOMIC DNA]</scope>
    <source>
        <strain evidence="2 3">UCMA 15228</strain>
    </source>
</reference>
<dbReference type="SUPFAM" id="SSF52266">
    <property type="entry name" value="SGNH hydrolase"/>
    <property type="match status" value="1"/>
</dbReference>
<evidence type="ECO:0000313" key="4">
    <source>
        <dbReference type="Proteomes" id="UP001167919"/>
    </source>
</evidence>
<evidence type="ECO:0000313" key="3">
    <source>
        <dbReference type="Proteomes" id="UP000286907"/>
    </source>
</evidence>
<dbReference type="EMBL" id="CP029684">
    <property type="protein sequence ID" value="QAS70519.1"/>
    <property type="molecule type" value="Genomic_DNA"/>
</dbReference>
<evidence type="ECO:0000313" key="1">
    <source>
        <dbReference type="EMBL" id="MDN6899834.1"/>
    </source>
</evidence>
<reference evidence="1" key="2">
    <citation type="submission" date="2019-01" db="EMBL/GenBank/DDBJ databases">
        <title>Oenococcus sicerae UCMA17102.</title>
        <authorList>
            <person name="Cousin F.J."/>
            <person name="Le Guellec R."/>
            <person name="Cretenet M."/>
        </authorList>
    </citation>
    <scope>NUCLEOTIDE SEQUENCE</scope>
    <source>
        <strain evidence="1">UCMA17102</strain>
    </source>
</reference>
<reference evidence="2" key="3">
    <citation type="submission" date="2020-01" db="EMBL/GenBank/DDBJ databases">
        <authorList>
            <person name="Cousin F.J."/>
            <person name="Le Guellec R."/>
            <person name="Cretenet M."/>
        </authorList>
    </citation>
    <scope>NUCLEOTIDE SEQUENCE</scope>
    <source>
        <strain evidence="2">UCMA 15228</strain>
    </source>
</reference>
<evidence type="ECO:0000313" key="2">
    <source>
        <dbReference type="EMBL" id="QAS70519.1"/>
    </source>
</evidence>
<dbReference type="Proteomes" id="UP001167919">
    <property type="component" value="Unassembled WGS sequence"/>
</dbReference>
<dbReference type="InterPro" id="IPR036514">
    <property type="entry name" value="SGNH_hydro_sf"/>
</dbReference>
<dbReference type="Gene3D" id="3.40.50.1110">
    <property type="entry name" value="SGNH hydrolase"/>
    <property type="match status" value="1"/>
</dbReference>
<gene>
    <name evidence="2" type="ORF">DLJ48_08290</name>
    <name evidence="1" type="ORF">EVC35_02290</name>
</gene>
<dbReference type="EMBL" id="SDWY01000001">
    <property type="protein sequence ID" value="MDN6899834.1"/>
    <property type="molecule type" value="Genomic_DNA"/>
</dbReference>
<dbReference type="RefSeq" id="WP_128686985.1">
    <property type="nucleotide sequence ID" value="NZ_CP029684.2"/>
</dbReference>
<dbReference type="Proteomes" id="UP000286907">
    <property type="component" value="Chromosome"/>
</dbReference>
<proteinExistence type="predicted"/>
<organism evidence="1 4">
    <name type="scientific">Oenococcus sicerae</name>
    <dbReference type="NCBI Taxonomy" id="2203724"/>
    <lineage>
        <taxon>Bacteria</taxon>
        <taxon>Bacillati</taxon>
        <taxon>Bacillota</taxon>
        <taxon>Bacilli</taxon>
        <taxon>Lactobacillales</taxon>
        <taxon>Lactobacillaceae</taxon>
        <taxon>Oenococcus</taxon>
    </lineage>
</organism>
<keyword evidence="3" id="KW-1185">Reference proteome</keyword>